<reference evidence="1 2" key="1">
    <citation type="submission" date="2023-01" db="EMBL/GenBank/DDBJ databases">
        <title>Xanthomonas hawaiianensis sp. nov. isolated from Araceae family in Hawaii.</title>
        <authorList>
            <person name="Chunag S.-C."/>
            <person name="Dobhal S."/>
            <person name="Alvarez A."/>
            <person name="Arif M."/>
        </authorList>
    </citation>
    <scope>NUCLEOTIDE SEQUENCE [LARGE SCALE GENOMIC DNA]</scope>
    <source>
        <strain evidence="1 2">A2111</strain>
    </source>
</reference>
<gene>
    <name evidence="1" type="ORF">PNQ69_03075</name>
</gene>
<evidence type="ECO:0000313" key="1">
    <source>
        <dbReference type="EMBL" id="MDS9991741.1"/>
    </source>
</evidence>
<sequence>MREDYVSAARAYEAAASSDPVERAKLGFCLGMQGDDDGAEALLSEANVGTHPEALALLAWVLGGTWGRRMHGEFGTAETMQRANARRKRVEVLLAEALAPSRPPLFAFNALFHVLGTYDKTIEPQAARARMLYPQWAWPHAIVASKQRVAGQFDSSILDDLMRTLPHARNESVFREAYVHAMQLESWGDAERVIEALERLVDKDKQGNDQNLASLAEMRAMLSLHKARAGETDAYETVLDQPLSGLESNCFHPIANCHVDASQR</sequence>
<organism evidence="1 2">
    <name type="scientific">Xanthomonas hawaiiensis</name>
    <dbReference type="NCBI Taxonomy" id="3003247"/>
    <lineage>
        <taxon>Bacteria</taxon>
        <taxon>Pseudomonadati</taxon>
        <taxon>Pseudomonadota</taxon>
        <taxon>Gammaproteobacteria</taxon>
        <taxon>Lysobacterales</taxon>
        <taxon>Lysobacteraceae</taxon>
        <taxon>Xanthomonas</taxon>
    </lineage>
</organism>
<keyword evidence="2" id="KW-1185">Reference proteome</keyword>
<dbReference type="EMBL" id="JAQMHB010000001">
    <property type="protein sequence ID" value="MDS9991741.1"/>
    <property type="molecule type" value="Genomic_DNA"/>
</dbReference>
<evidence type="ECO:0008006" key="3">
    <source>
        <dbReference type="Google" id="ProtNLM"/>
    </source>
</evidence>
<name>A0ABU2I0U7_9XANT</name>
<accession>A0ABU2I0U7</accession>
<comment type="caution">
    <text evidence="1">The sequence shown here is derived from an EMBL/GenBank/DDBJ whole genome shotgun (WGS) entry which is preliminary data.</text>
</comment>
<proteinExistence type="predicted"/>
<protein>
    <recommendedName>
        <fullName evidence="3">Tetratricopeptide repeat protein</fullName>
    </recommendedName>
</protein>
<evidence type="ECO:0000313" key="2">
    <source>
        <dbReference type="Proteomes" id="UP001260534"/>
    </source>
</evidence>
<dbReference type="Proteomes" id="UP001260534">
    <property type="component" value="Unassembled WGS sequence"/>
</dbReference>
<dbReference type="RefSeq" id="WP_209231347.1">
    <property type="nucleotide sequence ID" value="NZ_JAGHXG010000015.1"/>
</dbReference>